<dbReference type="GO" id="GO:0004190">
    <property type="term" value="F:aspartic-type endopeptidase activity"/>
    <property type="evidence" value="ECO:0007669"/>
    <property type="project" value="UniProtKB-KW"/>
</dbReference>
<organism evidence="6 7">
    <name type="scientific">Lichtheimia ornata</name>
    <dbReference type="NCBI Taxonomy" id="688661"/>
    <lineage>
        <taxon>Eukaryota</taxon>
        <taxon>Fungi</taxon>
        <taxon>Fungi incertae sedis</taxon>
        <taxon>Mucoromycota</taxon>
        <taxon>Mucoromycotina</taxon>
        <taxon>Mucoromycetes</taxon>
        <taxon>Mucorales</taxon>
        <taxon>Lichtheimiaceae</taxon>
        <taxon>Lichtheimia</taxon>
    </lineage>
</organism>
<reference evidence="6 7" key="1">
    <citation type="submission" date="2023-03" db="EMBL/GenBank/DDBJ databases">
        <title>Genome sequence of Lichtheimia ornata CBS 291.66.</title>
        <authorList>
            <person name="Mohabir J.T."/>
            <person name="Shea T.P."/>
            <person name="Kurbessoian T."/>
            <person name="Berby B."/>
            <person name="Fontaine J."/>
            <person name="Livny J."/>
            <person name="Gnirke A."/>
            <person name="Stajich J.E."/>
            <person name="Cuomo C.A."/>
        </authorList>
    </citation>
    <scope>NUCLEOTIDE SEQUENCE [LARGE SCALE GENOMIC DNA]</scope>
    <source>
        <strain evidence="6">CBS 291.66</strain>
    </source>
</reference>
<keyword evidence="4" id="KW-0645">Protease</keyword>
<dbReference type="GeneID" id="83216073"/>
<feature type="active site" evidence="3">
    <location>
        <position position="294"/>
    </location>
</feature>
<feature type="domain" description="Peptidase A1" evidence="5">
    <location>
        <begin position="76"/>
        <end position="407"/>
    </location>
</feature>
<evidence type="ECO:0000256" key="1">
    <source>
        <dbReference type="ARBA" id="ARBA00007447"/>
    </source>
</evidence>
<evidence type="ECO:0000313" key="6">
    <source>
        <dbReference type="EMBL" id="KAJ8655578.1"/>
    </source>
</evidence>
<dbReference type="Pfam" id="PF00026">
    <property type="entry name" value="Asp"/>
    <property type="match status" value="1"/>
</dbReference>
<proteinExistence type="inferred from homology"/>
<comment type="caution">
    <text evidence="6">The sequence shown here is derived from an EMBL/GenBank/DDBJ whole genome shotgun (WGS) entry which is preliminary data.</text>
</comment>
<dbReference type="GO" id="GO:0006508">
    <property type="term" value="P:proteolysis"/>
    <property type="evidence" value="ECO:0007669"/>
    <property type="project" value="UniProtKB-KW"/>
</dbReference>
<dbReference type="InterPro" id="IPR001461">
    <property type="entry name" value="Aspartic_peptidase_A1"/>
</dbReference>
<dbReference type="RefSeq" id="XP_058340491.1">
    <property type="nucleotide sequence ID" value="XM_058488668.1"/>
</dbReference>
<dbReference type="PROSITE" id="PS51767">
    <property type="entry name" value="PEPTIDASE_A1"/>
    <property type="match status" value="1"/>
</dbReference>
<dbReference type="InterPro" id="IPR021109">
    <property type="entry name" value="Peptidase_aspartic_dom_sf"/>
</dbReference>
<keyword evidence="4" id="KW-0378">Hydrolase</keyword>
<sequence length="411" mass="45406">MSIVVSTTLHPIENDMRFLDICLAAAAITTHVFADNQFVSLPFVAVDRKGVHTSAWNQRLDESGVNVPLQNMDLAYLMNISIGTPPQPFTLLLDTGSSTTWVPMEGCGRFCGYPLHTLQPLESSTFRSSSLLFSIRYGEGFSRGFYAEDTVTLNDAISVPHTNFAVSNINDGELTRDGADGILGIGPDPLSRFNNPNQTIVPTLVTTMFEQGVISNNSFSIYFQPINGTSLESRINGNIIFGGVDLDKVEDKQITYFPSTSHQDYKDYWAADMESIIVGNETVNFDSVIPALVDTGSTLIFVPKEIVELALSDVHDIRADYMGQYLVPCDSKELKPITFNIAGTPLKLYPEEYIVPHTIAGGSVNGTPYCYTYLHESPPYIDIILGYGFLQQYVSVYDNENNRVGLGRRIK</sequence>
<evidence type="ECO:0000256" key="3">
    <source>
        <dbReference type="PIRSR" id="PIRSR601461-1"/>
    </source>
</evidence>
<gene>
    <name evidence="6" type="ORF">O0I10_008666</name>
</gene>
<evidence type="ECO:0000259" key="5">
    <source>
        <dbReference type="PROSITE" id="PS51767"/>
    </source>
</evidence>
<dbReference type="PANTHER" id="PTHR47966">
    <property type="entry name" value="BETA-SITE APP-CLEAVING ENZYME, ISOFORM A-RELATED"/>
    <property type="match status" value="1"/>
</dbReference>
<evidence type="ECO:0000313" key="7">
    <source>
        <dbReference type="Proteomes" id="UP001234581"/>
    </source>
</evidence>
<dbReference type="AlphaFoldDB" id="A0AAD7UXQ1"/>
<accession>A0AAD7UXQ1</accession>
<dbReference type="InterPro" id="IPR033121">
    <property type="entry name" value="PEPTIDASE_A1"/>
</dbReference>
<dbReference type="PANTHER" id="PTHR47966:SF51">
    <property type="entry name" value="BETA-SITE APP-CLEAVING ENZYME, ISOFORM A-RELATED"/>
    <property type="match status" value="1"/>
</dbReference>
<dbReference type="InterPro" id="IPR034164">
    <property type="entry name" value="Pepsin-like_dom"/>
</dbReference>
<keyword evidence="7" id="KW-1185">Reference proteome</keyword>
<dbReference type="PRINTS" id="PR00792">
    <property type="entry name" value="PEPSIN"/>
</dbReference>
<dbReference type="SUPFAM" id="SSF50630">
    <property type="entry name" value="Acid proteases"/>
    <property type="match status" value="1"/>
</dbReference>
<evidence type="ECO:0000256" key="2">
    <source>
        <dbReference type="ARBA" id="ARBA00022750"/>
    </source>
</evidence>
<keyword evidence="2 4" id="KW-0064">Aspartyl protease</keyword>
<evidence type="ECO:0000256" key="4">
    <source>
        <dbReference type="RuleBase" id="RU000454"/>
    </source>
</evidence>
<dbReference type="PROSITE" id="PS00141">
    <property type="entry name" value="ASP_PROTEASE"/>
    <property type="match status" value="2"/>
</dbReference>
<name>A0AAD7UXQ1_9FUNG</name>
<feature type="active site" evidence="3">
    <location>
        <position position="94"/>
    </location>
</feature>
<dbReference type="CDD" id="cd05471">
    <property type="entry name" value="pepsin_like"/>
    <property type="match status" value="1"/>
</dbReference>
<comment type="similarity">
    <text evidence="1 4">Belongs to the peptidase A1 family.</text>
</comment>
<protein>
    <recommendedName>
        <fullName evidence="5">Peptidase A1 domain-containing protein</fullName>
    </recommendedName>
</protein>
<dbReference type="Proteomes" id="UP001234581">
    <property type="component" value="Unassembled WGS sequence"/>
</dbReference>
<dbReference type="EMBL" id="JARTCD010000047">
    <property type="protein sequence ID" value="KAJ8655578.1"/>
    <property type="molecule type" value="Genomic_DNA"/>
</dbReference>
<dbReference type="InterPro" id="IPR001969">
    <property type="entry name" value="Aspartic_peptidase_AS"/>
</dbReference>
<dbReference type="Gene3D" id="2.40.70.10">
    <property type="entry name" value="Acid Proteases"/>
    <property type="match status" value="2"/>
</dbReference>